<evidence type="ECO:0000256" key="7">
    <source>
        <dbReference type="ARBA" id="ARBA00022813"/>
    </source>
</evidence>
<keyword evidence="7 18" id="KW-0068">Autocatalytic cleavage</keyword>
<feature type="binding site" evidence="17">
    <location>
        <position position="306"/>
    </location>
    <ligand>
        <name>S-methyl-5'-thioadenosine</name>
        <dbReference type="ChEBI" id="CHEBI:17509"/>
    </ligand>
</feature>
<sequence>MDSLGQHILVEFLGCDSDVLNDVAAIEKGMIDAALEANATIINTTFHYFSPYGVSGVVVIQESHLAVHTWPEYQYAAVDLFTCGDNVYPWKAFDHLKKIFKAANYSALETRRGSLNLLQRIDFNISEMREDVQNKYVIPEKIQRNVWLTDKDPNIAFSLRYTGDILYQAHSPYQRIKVVDTYAFGKTLLIDNVIMTTEKDEFQYHEMMTHPVMLAHGDVRRVLVIGGGDGGVVREVLRHPQIEQVTMVEIDEKVIEASKLHFPQIASEFDNPKLDLVIGDGIQFVKDAPDASYDLIVVDSTDPIGPAEGLFSVDFYRNCHRILNDNGALIVQGEAPRFNEGTFMAINRTFKDIFGKGKVFAMLFHVPTYPTGLWSAQIAMKNGVDPRVVDREKVAGFVRAHKLKYYNYDVHQASFALPNYVKDMIGED</sequence>
<dbReference type="InterPro" id="IPR029063">
    <property type="entry name" value="SAM-dependent_MTases_sf"/>
</dbReference>
<dbReference type="NCBIfam" id="TIGR03330">
    <property type="entry name" value="SAM_DCase_Bsu"/>
    <property type="match status" value="1"/>
</dbReference>
<comment type="function">
    <text evidence="15 18">Catalyzes the decarboxylation of S-adenosylmethionine to S-adenosylmethioninamine (dcAdoMet), the propylamine donor required for the synthesis of the polyamines spermine and spermidine from the diamine putrescine.</text>
</comment>
<comment type="pathway">
    <text evidence="1 18">Amine and polyamine biosynthesis; S-adenosylmethioninamine biosynthesis; S-adenosylmethioninamine from S-adenosyl-L-methionine: step 1/1.</text>
</comment>
<evidence type="ECO:0000256" key="1">
    <source>
        <dbReference type="ARBA" id="ARBA00004911"/>
    </source>
</evidence>
<dbReference type="NCBIfam" id="TIGR00417">
    <property type="entry name" value="speE"/>
    <property type="match status" value="1"/>
</dbReference>
<comment type="pathway">
    <text evidence="17">Amine and polyamine biosynthesis; spermidine biosynthesis; spermidine from putrescine: step 1/1.</text>
</comment>
<dbReference type="FunFam" id="3.30.360.110:FF:000001">
    <property type="entry name" value="S-adenosylmethionine decarboxylase proenzyme"/>
    <property type="match status" value="1"/>
</dbReference>
<dbReference type="PROSITE" id="PS01330">
    <property type="entry name" value="PABS_1"/>
    <property type="match status" value="1"/>
</dbReference>
<comment type="similarity">
    <text evidence="2 17 20">Belongs to the spermidine/spermine synthase family.</text>
</comment>
<dbReference type="UniPathway" id="UPA00331">
    <property type="reaction ID" value="UER00451"/>
</dbReference>
<evidence type="ECO:0000256" key="8">
    <source>
        <dbReference type="ARBA" id="ARBA00023066"/>
    </source>
</evidence>
<comment type="similarity">
    <text evidence="16 18">Belongs to the prokaryotic AdoMetDC family. Type 1 subfamily.</text>
</comment>
<keyword evidence="6 18" id="KW-0210">Decarboxylase</keyword>
<dbReference type="InterPro" id="IPR035246">
    <property type="entry name" value="Spermidine_synt_N"/>
</dbReference>
<comment type="catalytic activity">
    <reaction evidence="17 21">
        <text>S-adenosyl 3-(methylsulfanyl)propylamine + putrescine = S-methyl-5'-thioadenosine + spermidine + H(+)</text>
        <dbReference type="Rhea" id="RHEA:12721"/>
        <dbReference type="ChEBI" id="CHEBI:15378"/>
        <dbReference type="ChEBI" id="CHEBI:17509"/>
        <dbReference type="ChEBI" id="CHEBI:57443"/>
        <dbReference type="ChEBI" id="CHEBI:57834"/>
        <dbReference type="ChEBI" id="CHEBI:326268"/>
        <dbReference type="EC" id="2.5.1.16"/>
    </reaction>
</comment>
<keyword evidence="11 18" id="KW-0456">Lyase</keyword>
<evidence type="ECO:0000256" key="15">
    <source>
        <dbReference type="ARBA" id="ARBA00056215"/>
    </source>
</evidence>
<feature type="binding site" evidence="17">
    <location>
        <begin position="280"/>
        <end position="281"/>
    </location>
    <ligand>
        <name>S-methyl-5'-thioadenosine</name>
        <dbReference type="ChEBI" id="CHEBI:17509"/>
    </ligand>
</feature>
<evidence type="ECO:0000259" key="22">
    <source>
        <dbReference type="PROSITE" id="PS51006"/>
    </source>
</evidence>
<evidence type="ECO:0000256" key="20">
    <source>
        <dbReference type="RuleBase" id="RU003836"/>
    </source>
</evidence>
<feature type="binding site" evidence="17">
    <location>
        <begin position="299"/>
        <end position="302"/>
    </location>
    <ligand>
        <name>spermidine</name>
        <dbReference type="ChEBI" id="CHEBI:57834"/>
    </ligand>
</feature>
<feature type="active site" description="Proton acceptor; for processing activity" evidence="18">
    <location>
        <position position="68"/>
    </location>
</feature>
<dbReference type="InterPro" id="IPR017716">
    <property type="entry name" value="S-AdoMet_deCOase_pro-enz"/>
</dbReference>
<dbReference type="PANTHER" id="PTHR11558">
    <property type="entry name" value="SPERMIDINE/SPERMINE SYNTHASE"/>
    <property type="match status" value="1"/>
</dbReference>
<evidence type="ECO:0000256" key="11">
    <source>
        <dbReference type="ARBA" id="ARBA00023239"/>
    </source>
</evidence>
<feature type="active site" description="Proton donor; for catalytic activity" evidence="18">
    <location>
        <position position="83"/>
    </location>
</feature>
<feature type="binding site" evidence="17">
    <location>
        <position position="174"/>
    </location>
    <ligand>
        <name>S-methyl-5'-thioadenosine</name>
        <dbReference type="ChEBI" id="CHEBI:17509"/>
    </ligand>
</feature>
<protein>
    <recommendedName>
        <fullName evidence="18">S-adenosylmethionine decarboxylase proenzyme</fullName>
        <shortName evidence="18">AdoMetDC</shortName>
        <shortName evidence="18">SAMDC</shortName>
        <ecNumber evidence="18">4.1.1.50</ecNumber>
    </recommendedName>
    <component>
        <recommendedName>
            <fullName evidence="18">S-adenosylmethionine decarboxylase beta chain</fullName>
        </recommendedName>
    </component>
    <component>
        <recommendedName>
            <fullName evidence="18">S-adenosylmethionine decarboxylase alpha chain</fullName>
        </recommendedName>
    </component>
</protein>
<evidence type="ECO:0000256" key="5">
    <source>
        <dbReference type="ARBA" id="ARBA00022691"/>
    </source>
</evidence>
<evidence type="ECO:0000256" key="4">
    <source>
        <dbReference type="ARBA" id="ARBA00022679"/>
    </source>
</evidence>
<feature type="binding site" evidence="17">
    <location>
        <position position="229"/>
    </location>
    <ligand>
        <name>spermidine</name>
        <dbReference type="ChEBI" id="CHEBI:57834"/>
    </ligand>
</feature>
<feature type="site" description="Cleavage (non-hydrolytic); by autolysis" evidence="18">
    <location>
        <begin position="62"/>
        <end position="63"/>
    </location>
</feature>
<evidence type="ECO:0000256" key="17">
    <source>
        <dbReference type="HAMAP-Rule" id="MF_00198"/>
    </source>
</evidence>
<feature type="chain" id="PRO_5031637013" description="S-adenosylmethionine decarboxylase beta chain" evidence="18">
    <location>
        <begin position="1"/>
        <end position="62"/>
    </location>
</feature>
<dbReference type="Gene3D" id="3.30.360.110">
    <property type="entry name" value="S-adenosylmethionine decarboxylase domain"/>
    <property type="match status" value="1"/>
</dbReference>
<keyword evidence="10 18" id="KW-0865">Zymogen</keyword>
<dbReference type="Gene3D" id="2.30.140.10">
    <property type="entry name" value="Spermidine synthase, tetramerisation domain"/>
    <property type="match status" value="1"/>
</dbReference>
<dbReference type="InterPro" id="IPR042286">
    <property type="entry name" value="AdoMetDC_C"/>
</dbReference>
<keyword evidence="12 18" id="KW-0704">Schiff base</keyword>
<organism evidence="23">
    <name type="scientific">Caldithrix abyssi</name>
    <dbReference type="NCBI Taxonomy" id="187145"/>
    <lineage>
        <taxon>Bacteria</taxon>
        <taxon>Pseudomonadati</taxon>
        <taxon>Calditrichota</taxon>
        <taxon>Calditrichia</taxon>
        <taxon>Calditrichales</taxon>
        <taxon>Calditrichaceae</taxon>
        <taxon>Caldithrix</taxon>
    </lineage>
</organism>
<dbReference type="Pfam" id="PF01564">
    <property type="entry name" value="Spermine_synth"/>
    <property type="match status" value="1"/>
</dbReference>
<keyword evidence="9 18" id="KW-0620">Polyamine biosynthesis</keyword>
<keyword evidence="5 18" id="KW-0949">S-adenosyl-L-methionine</keyword>
<comment type="function">
    <text evidence="17">Catalyzes the irreversible transfer of a propylamine group from the amino donor S-adenosylmethioninamine (decarboxy-AdoMet) to putrescine (1,4-diaminobutane) to yield spermidine.</text>
</comment>
<evidence type="ECO:0000256" key="21">
    <source>
        <dbReference type="RuleBase" id="RU003837"/>
    </source>
</evidence>
<accession>A0A7V5UE13</accession>
<feature type="binding site" evidence="17">
    <location>
        <position position="249"/>
    </location>
    <ligand>
        <name>S-methyl-5'-thioadenosine</name>
        <dbReference type="ChEBI" id="CHEBI:17509"/>
    </ligand>
</feature>
<dbReference type="InterPro" id="IPR001045">
    <property type="entry name" value="Spermi_synthase"/>
</dbReference>
<evidence type="ECO:0000256" key="6">
    <source>
        <dbReference type="ARBA" id="ARBA00022793"/>
    </source>
</evidence>
<evidence type="ECO:0000256" key="9">
    <source>
        <dbReference type="ARBA" id="ARBA00023115"/>
    </source>
</evidence>
<dbReference type="SUPFAM" id="SSF53335">
    <property type="entry name" value="S-adenosyl-L-methionine-dependent methyltransferases"/>
    <property type="match status" value="1"/>
</dbReference>
<dbReference type="HAMAP" id="MF_00464">
    <property type="entry name" value="AdoMetDC_1"/>
    <property type="match status" value="1"/>
</dbReference>
<comment type="caution">
    <text evidence="23">The sequence shown here is derived from an EMBL/GenBank/DDBJ whole genome shotgun (WGS) entry which is preliminary data.</text>
</comment>
<gene>
    <name evidence="18" type="primary">speH</name>
    <name evidence="17" type="synonym">speE</name>
    <name evidence="23" type="ORF">ENJ89_01560</name>
</gene>
<evidence type="ECO:0000256" key="16">
    <source>
        <dbReference type="ARBA" id="ARBA00061583"/>
    </source>
</evidence>
<dbReference type="AlphaFoldDB" id="A0A7V5UE13"/>
<feature type="active site" description="Proton acceptor" evidence="17 19">
    <location>
        <position position="299"/>
    </location>
</feature>
<feature type="binding site" evidence="17">
    <location>
        <position position="205"/>
    </location>
    <ligand>
        <name>spermidine</name>
        <dbReference type="ChEBI" id="CHEBI:57834"/>
    </ligand>
</feature>
<feature type="modified residue" description="Pyruvic acid (Ser); by autocatalysis" evidence="18">
    <location>
        <position position="63"/>
    </location>
</feature>
<proteinExistence type="inferred from homology"/>
<dbReference type="PROSITE" id="PS51006">
    <property type="entry name" value="PABS_2"/>
    <property type="match status" value="1"/>
</dbReference>
<dbReference type="CDD" id="cd02440">
    <property type="entry name" value="AdoMet_MTases"/>
    <property type="match status" value="1"/>
</dbReference>
<keyword evidence="13 18" id="KW-0670">Pyruvate</keyword>
<dbReference type="Gene3D" id="3.30.160.750">
    <property type="match status" value="1"/>
</dbReference>
<dbReference type="Pfam" id="PF02675">
    <property type="entry name" value="AdoMet_dc"/>
    <property type="match status" value="1"/>
</dbReference>
<comment type="cofactor">
    <cofactor evidence="18">
        <name>pyruvate</name>
        <dbReference type="ChEBI" id="CHEBI:15361"/>
    </cofactor>
    <text evidence="18">Binds 1 pyruvoyl group covalently per subunit.</text>
</comment>
<evidence type="ECO:0000313" key="23">
    <source>
        <dbReference type="EMBL" id="HHJ51855.1"/>
    </source>
</evidence>
<dbReference type="HAMAP" id="MF_00198">
    <property type="entry name" value="Spermidine_synth"/>
    <property type="match status" value="1"/>
</dbReference>
<evidence type="ECO:0000256" key="18">
    <source>
        <dbReference type="HAMAP-Rule" id="MF_00464"/>
    </source>
</evidence>
<name>A0A7V5UE13_CALAY</name>
<dbReference type="InterPro" id="IPR037163">
    <property type="entry name" value="Spermidine_synt_N_sf"/>
</dbReference>
<evidence type="ECO:0000256" key="12">
    <source>
        <dbReference type="ARBA" id="ARBA00023270"/>
    </source>
</evidence>
<keyword evidence="8 18" id="KW-0745">Spermidine biosynthesis</keyword>
<comment type="subunit">
    <text evidence="17">Homodimer or homotetramer.</text>
</comment>
<dbReference type="Gene3D" id="3.40.50.150">
    <property type="entry name" value="Vaccinia Virus protein VP39"/>
    <property type="match status" value="1"/>
</dbReference>
<evidence type="ECO:0000256" key="13">
    <source>
        <dbReference type="ARBA" id="ARBA00023317"/>
    </source>
</evidence>
<dbReference type="GO" id="GO:0004014">
    <property type="term" value="F:adenosylmethionine decarboxylase activity"/>
    <property type="evidence" value="ECO:0007669"/>
    <property type="project" value="UniProtKB-UniRule"/>
</dbReference>
<keyword evidence="4 17" id="KW-0808">Transferase</keyword>
<dbReference type="EMBL" id="DROD01000109">
    <property type="protein sequence ID" value="HHJ51855.1"/>
    <property type="molecule type" value="Genomic_DNA"/>
</dbReference>
<dbReference type="Proteomes" id="UP000886124">
    <property type="component" value="Unassembled WGS sequence"/>
</dbReference>
<dbReference type="InterPro" id="IPR042284">
    <property type="entry name" value="AdoMetDC_N"/>
</dbReference>
<evidence type="ECO:0000256" key="3">
    <source>
        <dbReference type="ARBA" id="ARBA00011601"/>
    </source>
</evidence>
<evidence type="ECO:0000256" key="14">
    <source>
        <dbReference type="ARBA" id="ARBA00048112"/>
    </source>
</evidence>
<dbReference type="GO" id="GO:0004766">
    <property type="term" value="F:spermidine synthase activity"/>
    <property type="evidence" value="ECO:0007669"/>
    <property type="project" value="UniProtKB-UniRule"/>
</dbReference>
<feature type="chain" id="PRO_5031637012" description="S-adenosylmethionine decarboxylase alpha chain" evidence="18">
    <location>
        <begin position="63"/>
        <end position="428"/>
    </location>
</feature>
<dbReference type="InterPro" id="IPR030374">
    <property type="entry name" value="PABS"/>
</dbReference>
<dbReference type="InterPro" id="IPR003826">
    <property type="entry name" value="AdoMetDC_fam_prok"/>
</dbReference>
<feature type="active site" description="Schiff-base intermediate with substrate; via pyruvic acid" evidence="18">
    <location>
        <position position="63"/>
    </location>
</feature>
<feature type="domain" description="PABS" evidence="22">
    <location>
        <begin position="145"/>
        <end position="381"/>
    </location>
</feature>
<dbReference type="SUPFAM" id="SSF56276">
    <property type="entry name" value="S-adenosylmethionine decarboxylase"/>
    <property type="match status" value="1"/>
</dbReference>
<evidence type="ECO:0000256" key="10">
    <source>
        <dbReference type="ARBA" id="ARBA00023145"/>
    </source>
</evidence>
<dbReference type="UniPathway" id="UPA00248">
    <property type="reaction ID" value="UER00314"/>
</dbReference>
<evidence type="ECO:0000256" key="2">
    <source>
        <dbReference type="ARBA" id="ARBA00007867"/>
    </source>
</evidence>
<dbReference type="InterPro" id="IPR016067">
    <property type="entry name" value="S-AdoMet_deCO2ase_core"/>
</dbReference>
<dbReference type="EC" id="4.1.1.50" evidence="18"/>
<comment type="PTM">
    <text evidence="18">Is synthesized initially as an inactive proenzyme. Formation of the active enzyme involves a self-maturation process in which the active site pyruvoyl group is generated from an internal serine residue via an autocatalytic post-translational modification. Two non-identical subunits are generated from the proenzyme in this reaction, and the pyruvate is formed at the N-terminus of the alpha chain, which is derived from the carboxyl end of the proenzyme. The post-translation cleavage follows an unusual pathway, termed non-hydrolytic serinolysis, in which the side chain hydroxyl group of the serine supplies its oxygen atom to form the C-terminus of the beta chain, while the remainder of the serine residue undergoes an oxidative deamination to produce ammonia and the pyruvoyl group blocking the N-terminus of the alpha chain.</text>
</comment>
<dbReference type="Pfam" id="PF17284">
    <property type="entry name" value="Spermine_synt_N"/>
    <property type="match status" value="1"/>
</dbReference>
<evidence type="ECO:0000256" key="19">
    <source>
        <dbReference type="PROSITE-ProRule" id="PRU00354"/>
    </source>
</evidence>
<dbReference type="NCBIfam" id="NF002010">
    <property type="entry name" value="PRK00811.1"/>
    <property type="match status" value="1"/>
</dbReference>
<comment type="subunit">
    <text evidence="3 18">Heterotetramer of two alpha and two beta chains arranged as a dimer of alpha/beta heterodimers.</text>
</comment>
<dbReference type="PANTHER" id="PTHR11558:SF11">
    <property type="entry name" value="SPERMIDINE SYNTHASE"/>
    <property type="match status" value="1"/>
</dbReference>
<dbReference type="InterPro" id="IPR030373">
    <property type="entry name" value="PABS_CS"/>
</dbReference>
<dbReference type="GO" id="GO:0008295">
    <property type="term" value="P:spermidine biosynthetic process"/>
    <property type="evidence" value="ECO:0007669"/>
    <property type="project" value="UniProtKB-UniRule"/>
</dbReference>
<comment type="catalytic activity">
    <reaction evidence="14 18">
        <text>S-adenosyl-L-methionine + H(+) = S-adenosyl 3-(methylsulfanyl)propylamine + CO2</text>
        <dbReference type="Rhea" id="RHEA:15981"/>
        <dbReference type="ChEBI" id="CHEBI:15378"/>
        <dbReference type="ChEBI" id="CHEBI:16526"/>
        <dbReference type="ChEBI" id="CHEBI:57443"/>
        <dbReference type="ChEBI" id="CHEBI:59789"/>
        <dbReference type="EC" id="4.1.1.50"/>
    </reaction>
</comment>
<reference evidence="23" key="1">
    <citation type="journal article" date="2020" name="mSystems">
        <title>Genome- and Community-Level Interaction Insights into Carbon Utilization and Element Cycling Functions of Hydrothermarchaeota in Hydrothermal Sediment.</title>
        <authorList>
            <person name="Zhou Z."/>
            <person name="Liu Y."/>
            <person name="Xu W."/>
            <person name="Pan J."/>
            <person name="Luo Z.H."/>
            <person name="Li M."/>
        </authorList>
    </citation>
    <scope>NUCLEOTIDE SEQUENCE [LARGE SCALE GENOMIC DNA]</scope>
    <source>
        <strain evidence="23">HyVt-527</strain>
    </source>
</reference>